<protein>
    <submittedName>
        <fullName evidence="2">Uncharacterized protein</fullName>
    </submittedName>
</protein>
<dbReference type="AlphaFoldDB" id="A0A9W8E8X3"/>
<proteinExistence type="predicted"/>
<comment type="caution">
    <text evidence="2">The sequence shown here is derived from an EMBL/GenBank/DDBJ whole genome shotgun (WGS) entry which is preliminary data.</text>
</comment>
<evidence type="ECO:0000256" key="1">
    <source>
        <dbReference type="ARBA" id="ARBA00022737"/>
    </source>
</evidence>
<evidence type="ECO:0000313" key="3">
    <source>
        <dbReference type="Proteomes" id="UP001150925"/>
    </source>
</evidence>
<evidence type="ECO:0000313" key="2">
    <source>
        <dbReference type="EMBL" id="KAJ1967896.1"/>
    </source>
</evidence>
<accession>A0A9W8E8X3</accession>
<dbReference type="EMBL" id="JANBPY010000264">
    <property type="protein sequence ID" value="KAJ1967896.1"/>
    <property type="molecule type" value="Genomic_DNA"/>
</dbReference>
<organism evidence="2 3">
    <name type="scientific">Dispira parvispora</name>
    <dbReference type="NCBI Taxonomy" id="1520584"/>
    <lineage>
        <taxon>Eukaryota</taxon>
        <taxon>Fungi</taxon>
        <taxon>Fungi incertae sedis</taxon>
        <taxon>Zoopagomycota</taxon>
        <taxon>Kickxellomycotina</taxon>
        <taxon>Dimargaritomycetes</taxon>
        <taxon>Dimargaritales</taxon>
        <taxon>Dimargaritaceae</taxon>
        <taxon>Dispira</taxon>
    </lineage>
</organism>
<dbReference type="InterPro" id="IPR011990">
    <property type="entry name" value="TPR-like_helical_dom_sf"/>
</dbReference>
<gene>
    <name evidence="2" type="ORF">IWQ62_001569</name>
</gene>
<sequence>MTYHYRTVRATPATLNKPYNIGIGLIKDPPKYPRRDPFLGLQAEFLAKRALASQETTTSNELSQPWSPQLSTGILNQHGSLPTAVPNQLSDAAAVEQAWKMYTKYHTVTSLTQSDHPYYQNLLGQLVRYYRGHHRHTMDPPSNYPAVRAQRAARRQIMANRIYVLCNHWIIRSIRSHQAYLETLSPVQREDPHYQLLALPSRQDLQMITQALCLAQKPSAVLEVLEQMREWYQCPTAEAVTPLLTYFWQQGQTDELRHLVQQMREWKLDHTEDTIHPVLLAVAEANDLDNLQKVVTQCHSEHFAIPTRTFTAVAQVFAKRNNADAVHYLYRLLIYRYHLLYESDLETWYQVFERVHRVDLGVALYHRMVFYQTSFTLPMFTHLIPPLVFAERYNTVADMFDHFVGCKLGYTPLILAAFLLVHTRTHRLSLARTLFAKVQQQFITVSDRVAIHWVVESLLASNQLAEAVAFIQNKVPGKVSPYLNTYTLLLDYATQSHQGVLLQSLRSDIRVRSLDHSTHPQLSGVNLSTLAYK</sequence>
<dbReference type="PANTHER" id="PTHR47939:SF13">
    <property type="entry name" value="OS03G0201400 PROTEIN"/>
    <property type="match status" value="1"/>
</dbReference>
<keyword evidence="3" id="KW-1185">Reference proteome</keyword>
<dbReference type="OrthoDB" id="5563296at2759"/>
<dbReference type="InterPro" id="IPR050667">
    <property type="entry name" value="PPR-containing_protein"/>
</dbReference>
<dbReference type="Proteomes" id="UP001150925">
    <property type="component" value="Unassembled WGS sequence"/>
</dbReference>
<dbReference type="Gene3D" id="1.25.40.10">
    <property type="entry name" value="Tetratricopeptide repeat domain"/>
    <property type="match status" value="1"/>
</dbReference>
<reference evidence="2" key="1">
    <citation type="submission" date="2022-07" db="EMBL/GenBank/DDBJ databases">
        <title>Phylogenomic reconstructions and comparative analyses of Kickxellomycotina fungi.</title>
        <authorList>
            <person name="Reynolds N.K."/>
            <person name="Stajich J.E."/>
            <person name="Barry K."/>
            <person name="Grigoriev I.V."/>
            <person name="Crous P."/>
            <person name="Smith M.E."/>
        </authorList>
    </citation>
    <scope>NUCLEOTIDE SEQUENCE</scope>
    <source>
        <strain evidence="2">RSA 1196</strain>
    </source>
</reference>
<name>A0A9W8E8X3_9FUNG</name>
<dbReference type="PANTHER" id="PTHR47939">
    <property type="entry name" value="MEMBRANE-ASSOCIATED SALT-INDUCIBLE PROTEIN-LIKE"/>
    <property type="match status" value="1"/>
</dbReference>
<keyword evidence="1" id="KW-0677">Repeat</keyword>